<accession>A0ABW6YL97</accession>
<evidence type="ECO:0000313" key="2">
    <source>
        <dbReference type="Proteomes" id="UP001603013"/>
    </source>
</evidence>
<dbReference type="EMBL" id="JBIBSM010000024">
    <property type="protein sequence ID" value="MFF8280634.1"/>
    <property type="molecule type" value="Genomic_DNA"/>
</dbReference>
<dbReference type="Proteomes" id="UP001603013">
    <property type="component" value="Unassembled WGS sequence"/>
</dbReference>
<sequence length="200" mass="21535">MRFLRGKAQPEDQPVRGQRARAAVARFAPVVGSGVSAQWDATVAAHAGAEAFHAELARLTEPSAAVGVTELERLLGVLGALLDHFGEEPTGNTYYPFKAAEVIELYCRMATGDLPDDAPVPLPEWVERFAGHVDRQLAQSGIDLGRPQYFTNLEASLASEERALTGRDDAHFRRLLDQARAAGAEYAGALTSALRGRAPE</sequence>
<organism evidence="1 2">
    <name type="scientific">Streptomyces lateritius</name>
    <dbReference type="NCBI Taxonomy" id="67313"/>
    <lineage>
        <taxon>Bacteria</taxon>
        <taxon>Bacillati</taxon>
        <taxon>Actinomycetota</taxon>
        <taxon>Actinomycetes</taxon>
        <taxon>Kitasatosporales</taxon>
        <taxon>Streptomycetaceae</taxon>
        <taxon>Streptomyces</taxon>
    </lineage>
</organism>
<gene>
    <name evidence="1" type="ORF">ACF05T_31910</name>
</gene>
<evidence type="ECO:0008006" key="3">
    <source>
        <dbReference type="Google" id="ProtNLM"/>
    </source>
</evidence>
<reference evidence="1 2" key="1">
    <citation type="submission" date="2024-10" db="EMBL/GenBank/DDBJ databases">
        <title>The Natural Products Discovery Center: Release of the First 8490 Sequenced Strains for Exploring Actinobacteria Biosynthetic Diversity.</title>
        <authorList>
            <person name="Kalkreuter E."/>
            <person name="Kautsar S.A."/>
            <person name="Yang D."/>
            <person name="Bader C.D."/>
            <person name="Teijaro C.N."/>
            <person name="Fluegel L."/>
            <person name="Davis C.M."/>
            <person name="Simpson J.R."/>
            <person name="Lauterbach L."/>
            <person name="Steele A.D."/>
            <person name="Gui C."/>
            <person name="Meng S."/>
            <person name="Li G."/>
            <person name="Viehrig K."/>
            <person name="Ye F."/>
            <person name="Su P."/>
            <person name="Kiefer A.F."/>
            <person name="Nichols A."/>
            <person name="Cepeda A.J."/>
            <person name="Yan W."/>
            <person name="Fan B."/>
            <person name="Jiang Y."/>
            <person name="Adhikari A."/>
            <person name="Zheng C.-J."/>
            <person name="Schuster L."/>
            <person name="Cowan T.M."/>
            <person name="Smanski M.J."/>
            <person name="Chevrette M.G."/>
            <person name="De Carvalho L.P.S."/>
            <person name="Shen B."/>
        </authorList>
    </citation>
    <scope>NUCLEOTIDE SEQUENCE [LARGE SCALE GENOMIC DNA]</scope>
    <source>
        <strain evidence="1 2">NPDC015755</strain>
    </source>
</reference>
<dbReference type="RefSeq" id="WP_391937435.1">
    <property type="nucleotide sequence ID" value="NZ_JBIBSM010000024.1"/>
</dbReference>
<comment type="caution">
    <text evidence="1">The sequence shown here is derived from an EMBL/GenBank/DDBJ whole genome shotgun (WGS) entry which is preliminary data.</text>
</comment>
<protein>
    <recommendedName>
        <fullName evidence="3">Transcriptional regulator</fullName>
    </recommendedName>
</protein>
<keyword evidence="2" id="KW-1185">Reference proteome</keyword>
<name>A0ABW6YL97_9ACTN</name>
<evidence type="ECO:0000313" key="1">
    <source>
        <dbReference type="EMBL" id="MFF8280634.1"/>
    </source>
</evidence>
<proteinExistence type="predicted"/>